<dbReference type="AlphaFoldDB" id="A0A4Q1BNS1"/>
<keyword evidence="3" id="KW-1185">Reference proteome</keyword>
<proteinExistence type="predicted"/>
<reference evidence="2 3" key="1">
    <citation type="submission" date="2016-06" db="EMBL/GenBank/DDBJ databases">
        <title>Evolution of pathogenesis and genome organization in the Tremellales.</title>
        <authorList>
            <person name="Cuomo C."/>
            <person name="Litvintseva A."/>
            <person name="Heitman J."/>
            <person name="Chen Y."/>
            <person name="Sun S."/>
            <person name="Springer D."/>
            <person name="Dromer F."/>
            <person name="Young S."/>
            <person name="Zeng Q."/>
            <person name="Chapman S."/>
            <person name="Gujja S."/>
            <person name="Saif S."/>
            <person name="Birren B."/>
        </authorList>
    </citation>
    <scope>NUCLEOTIDE SEQUENCE [LARGE SCALE GENOMIC DNA]</scope>
    <source>
        <strain evidence="2 3">ATCC 28783</strain>
    </source>
</reference>
<dbReference type="EMBL" id="SDIL01000030">
    <property type="protein sequence ID" value="RXK39515.1"/>
    <property type="molecule type" value="Genomic_DNA"/>
</dbReference>
<evidence type="ECO:0000313" key="2">
    <source>
        <dbReference type="EMBL" id="RXK39515.1"/>
    </source>
</evidence>
<keyword evidence="1" id="KW-0812">Transmembrane</keyword>
<keyword evidence="1" id="KW-1133">Transmembrane helix</keyword>
<organism evidence="2 3">
    <name type="scientific">Tremella mesenterica</name>
    <name type="common">Jelly fungus</name>
    <dbReference type="NCBI Taxonomy" id="5217"/>
    <lineage>
        <taxon>Eukaryota</taxon>
        <taxon>Fungi</taxon>
        <taxon>Dikarya</taxon>
        <taxon>Basidiomycota</taxon>
        <taxon>Agaricomycotina</taxon>
        <taxon>Tremellomycetes</taxon>
        <taxon>Tremellales</taxon>
        <taxon>Tremellaceae</taxon>
        <taxon>Tremella</taxon>
    </lineage>
</organism>
<evidence type="ECO:0000313" key="3">
    <source>
        <dbReference type="Proteomes" id="UP000289152"/>
    </source>
</evidence>
<dbReference type="VEuPathDB" id="FungiDB:TREMEDRAFT_62331"/>
<accession>A0A4Q1BNS1</accession>
<evidence type="ECO:0000256" key="1">
    <source>
        <dbReference type="SAM" id="Phobius"/>
    </source>
</evidence>
<dbReference type="Proteomes" id="UP000289152">
    <property type="component" value="Unassembled WGS sequence"/>
</dbReference>
<sequence length="219" mass="23150">MYQDLINICSPFVMFQIDLPPVMYGCALGNPGSCCCSSVAFALFEACLLVPAIVKAAETFTMPPWAFMTQDPASTWNPVAASINATSAKHSTTTRTILSPVATTTRTTTVKTKITIGNGPTVTVQQMRTFSMSDSITASPTSLPLISSTNSTVITPAPDSSPPQRISTGAITGAVIGTSAGLVALSGLLVVIYRNGGRLRRRTSPISSLRRRQYIETAI</sequence>
<name>A0A4Q1BNS1_TREME</name>
<keyword evidence="1" id="KW-0472">Membrane</keyword>
<comment type="caution">
    <text evidence="2">The sequence shown here is derived from an EMBL/GenBank/DDBJ whole genome shotgun (WGS) entry which is preliminary data.</text>
</comment>
<feature type="transmembrane region" description="Helical" evidence="1">
    <location>
        <begin position="170"/>
        <end position="193"/>
    </location>
</feature>
<gene>
    <name evidence="2" type="ORF">M231_03184</name>
</gene>
<protein>
    <submittedName>
        <fullName evidence="2">Uncharacterized protein</fullName>
    </submittedName>
</protein>
<dbReference type="InParanoid" id="A0A4Q1BNS1"/>